<dbReference type="InterPro" id="IPR032818">
    <property type="entry name" value="DedA-like"/>
</dbReference>
<feature type="transmembrane region" description="Helical" evidence="7">
    <location>
        <begin position="26"/>
        <end position="48"/>
    </location>
</feature>
<protein>
    <recommendedName>
        <fullName evidence="8">VTT domain-containing protein</fullName>
    </recommendedName>
</protein>
<evidence type="ECO:0000256" key="3">
    <source>
        <dbReference type="ARBA" id="ARBA00022475"/>
    </source>
</evidence>
<dbReference type="EMBL" id="LBWP01000006">
    <property type="protein sequence ID" value="KKR11541.1"/>
    <property type="molecule type" value="Genomic_DNA"/>
</dbReference>
<comment type="subcellular location">
    <subcellularLocation>
        <location evidence="1 7">Cell membrane</location>
        <topology evidence="1 7">Multi-pass membrane protein</topology>
    </subcellularLocation>
</comment>
<dbReference type="InterPro" id="IPR032816">
    <property type="entry name" value="VTT_dom"/>
</dbReference>
<dbReference type="Proteomes" id="UP000034246">
    <property type="component" value="Unassembled WGS sequence"/>
</dbReference>
<keyword evidence="6 7" id="KW-0472">Membrane</keyword>
<dbReference type="PATRIC" id="fig|1618550.3.peg.499"/>
<evidence type="ECO:0000256" key="7">
    <source>
        <dbReference type="RuleBase" id="RU367016"/>
    </source>
</evidence>
<dbReference type="AlphaFoldDB" id="A0A0G0NFD5"/>
<evidence type="ECO:0000313" key="10">
    <source>
        <dbReference type="Proteomes" id="UP000034246"/>
    </source>
</evidence>
<evidence type="ECO:0000256" key="6">
    <source>
        <dbReference type="ARBA" id="ARBA00023136"/>
    </source>
</evidence>
<dbReference type="PANTHER" id="PTHR30353:SF0">
    <property type="entry name" value="TRANSMEMBRANE PROTEIN"/>
    <property type="match status" value="1"/>
</dbReference>
<feature type="transmembrane region" description="Helical" evidence="7">
    <location>
        <begin position="153"/>
        <end position="174"/>
    </location>
</feature>
<comment type="similarity">
    <text evidence="2 7">Belongs to the DedA family.</text>
</comment>
<evidence type="ECO:0000256" key="1">
    <source>
        <dbReference type="ARBA" id="ARBA00004651"/>
    </source>
</evidence>
<name>A0A0G0NFD5_9BACT</name>
<sequence>MNLKFVFDFIFHLDKYLLTIIDQYGVLTHVFLFLIIFVETGFVITPFLPGDSIIFAAGTFSALGYFTLLPLFLNLFLAAVAGDTVNYFIGKKIGPKIFERDSRFIKKEHLLRTRLFYEKHGGKTIILARFIPIIRTFAPFVAGVGIMNYKRFVFFNIIGAFLWVGLFLSLGYFFGNIPFIKNNFEATILVIILISIIPISIEVIKSKTGKKS</sequence>
<comment type="caution">
    <text evidence="9">The sequence shown here is derived from an EMBL/GenBank/DDBJ whole genome shotgun (WGS) entry which is preliminary data.</text>
</comment>
<evidence type="ECO:0000259" key="8">
    <source>
        <dbReference type="Pfam" id="PF09335"/>
    </source>
</evidence>
<dbReference type="GO" id="GO:0005886">
    <property type="term" value="C:plasma membrane"/>
    <property type="evidence" value="ECO:0007669"/>
    <property type="project" value="UniProtKB-SubCell"/>
</dbReference>
<dbReference type="PANTHER" id="PTHR30353">
    <property type="entry name" value="INNER MEMBRANE PROTEIN DEDA-RELATED"/>
    <property type="match status" value="1"/>
</dbReference>
<accession>A0A0G0NFD5</accession>
<proteinExistence type="inferred from homology"/>
<keyword evidence="5 7" id="KW-1133">Transmembrane helix</keyword>
<evidence type="ECO:0000256" key="4">
    <source>
        <dbReference type="ARBA" id="ARBA00022692"/>
    </source>
</evidence>
<feature type="transmembrane region" description="Helical" evidence="7">
    <location>
        <begin position="186"/>
        <end position="204"/>
    </location>
</feature>
<dbReference type="Pfam" id="PF09335">
    <property type="entry name" value="VTT_dom"/>
    <property type="match status" value="1"/>
</dbReference>
<organism evidence="9 10">
    <name type="scientific">Candidatus Woesebacteria bacterium GW2011_GWA1_39_21</name>
    <dbReference type="NCBI Taxonomy" id="1618550"/>
    <lineage>
        <taxon>Bacteria</taxon>
        <taxon>Candidatus Woeseibacteriota</taxon>
    </lineage>
</organism>
<feature type="transmembrane region" description="Helical" evidence="7">
    <location>
        <begin position="60"/>
        <end position="81"/>
    </location>
</feature>
<evidence type="ECO:0000256" key="5">
    <source>
        <dbReference type="ARBA" id="ARBA00022989"/>
    </source>
</evidence>
<reference evidence="9 10" key="1">
    <citation type="journal article" date="2015" name="Nature">
        <title>rRNA introns, odd ribosomes, and small enigmatic genomes across a large radiation of phyla.</title>
        <authorList>
            <person name="Brown C.T."/>
            <person name="Hug L.A."/>
            <person name="Thomas B.C."/>
            <person name="Sharon I."/>
            <person name="Castelle C.J."/>
            <person name="Singh A."/>
            <person name="Wilkins M.J."/>
            <person name="Williams K.H."/>
            <person name="Banfield J.F."/>
        </authorList>
    </citation>
    <scope>NUCLEOTIDE SEQUENCE [LARGE SCALE GENOMIC DNA]</scope>
</reference>
<evidence type="ECO:0000313" key="9">
    <source>
        <dbReference type="EMBL" id="KKR11541.1"/>
    </source>
</evidence>
<keyword evidence="4 7" id="KW-0812">Transmembrane</keyword>
<keyword evidence="3 7" id="KW-1003">Cell membrane</keyword>
<dbReference type="STRING" id="1618550.UT39_C0006G0047"/>
<gene>
    <name evidence="9" type="ORF">UT39_C0006G0047</name>
</gene>
<evidence type="ECO:0000256" key="2">
    <source>
        <dbReference type="ARBA" id="ARBA00010792"/>
    </source>
</evidence>
<feature type="transmembrane region" description="Helical" evidence="7">
    <location>
        <begin position="125"/>
        <end position="146"/>
    </location>
</feature>
<feature type="domain" description="VTT" evidence="8">
    <location>
        <begin position="48"/>
        <end position="172"/>
    </location>
</feature>